<dbReference type="InterPro" id="IPR004883">
    <property type="entry name" value="LOB"/>
</dbReference>
<feature type="compositionally biased region" description="Basic and acidic residues" evidence="3">
    <location>
        <begin position="168"/>
        <end position="179"/>
    </location>
</feature>
<keyword evidence="6" id="KW-1185">Reference proteome</keyword>
<reference evidence="5 6" key="1">
    <citation type="journal article" date="2021" name="Commun. Biol.">
        <title>The genome of Shorea leprosula (Dipterocarpaceae) highlights the ecological relevance of drought in aseasonal tropical rainforests.</title>
        <authorList>
            <person name="Ng K.K.S."/>
            <person name="Kobayashi M.J."/>
            <person name="Fawcett J.A."/>
            <person name="Hatakeyama M."/>
            <person name="Paape T."/>
            <person name="Ng C.H."/>
            <person name="Ang C.C."/>
            <person name="Tnah L.H."/>
            <person name="Lee C.T."/>
            <person name="Nishiyama T."/>
            <person name="Sese J."/>
            <person name="O'Brien M.J."/>
            <person name="Copetti D."/>
            <person name="Mohd Noor M.I."/>
            <person name="Ong R.C."/>
            <person name="Putra M."/>
            <person name="Sireger I.Z."/>
            <person name="Indrioko S."/>
            <person name="Kosugi Y."/>
            <person name="Izuno A."/>
            <person name="Isagi Y."/>
            <person name="Lee S.L."/>
            <person name="Shimizu K.K."/>
        </authorList>
    </citation>
    <scope>NUCLEOTIDE SEQUENCE [LARGE SCALE GENOMIC DNA]</scope>
    <source>
        <strain evidence="5">214</strain>
    </source>
</reference>
<gene>
    <name evidence="5" type="ORF">SLEP1_g45039</name>
</gene>
<evidence type="ECO:0000313" key="5">
    <source>
        <dbReference type="EMBL" id="GKV36957.1"/>
    </source>
</evidence>
<sequence length="195" mass="21728">MAACAFHSKDKKRCPANCIFRDVFPQSDENALKVRDFFKLENLIGFAKSLSGVERDEDLVPTPVINAFLRESHEFVQDITTRSGRPYARIEAVLENLRKARSYLPGKPALADALVDMSIQILDKKMEVPNCLAVVEEFNLALEKETAEQEEAAEQDEAAKQELVAKEAAEKEVEAKEVADQEVATDESAGEEPDD</sequence>
<dbReference type="Pfam" id="PF03195">
    <property type="entry name" value="LOB"/>
    <property type="match status" value="1"/>
</dbReference>
<feature type="domain" description="LOB" evidence="4">
    <location>
        <begin position="4"/>
        <end position="70"/>
    </location>
</feature>
<dbReference type="Proteomes" id="UP001054252">
    <property type="component" value="Unassembled WGS sequence"/>
</dbReference>
<protein>
    <recommendedName>
        <fullName evidence="4">LOB domain-containing protein</fullName>
    </recommendedName>
</protein>
<evidence type="ECO:0000313" key="6">
    <source>
        <dbReference type="Proteomes" id="UP001054252"/>
    </source>
</evidence>
<evidence type="ECO:0000256" key="1">
    <source>
        <dbReference type="ARBA" id="ARBA00005474"/>
    </source>
</evidence>
<proteinExistence type="inferred from homology"/>
<organism evidence="5 6">
    <name type="scientific">Rubroshorea leprosula</name>
    <dbReference type="NCBI Taxonomy" id="152421"/>
    <lineage>
        <taxon>Eukaryota</taxon>
        <taxon>Viridiplantae</taxon>
        <taxon>Streptophyta</taxon>
        <taxon>Embryophyta</taxon>
        <taxon>Tracheophyta</taxon>
        <taxon>Spermatophyta</taxon>
        <taxon>Magnoliopsida</taxon>
        <taxon>eudicotyledons</taxon>
        <taxon>Gunneridae</taxon>
        <taxon>Pentapetalae</taxon>
        <taxon>rosids</taxon>
        <taxon>malvids</taxon>
        <taxon>Malvales</taxon>
        <taxon>Dipterocarpaceae</taxon>
        <taxon>Rubroshorea</taxon>
    </lineage>
</organism>
<dbReference type="AlphaFoldDB" id="A0AAV5LK86"/>
<keyword evidence="2" id="KW-0175">Coiled coil</keyword>
<feature type="coiled-coil region" evidence="2">
    <location>
        <begin position="135"/>
        <end position="164"/>
    </location>
</feature>
<accession>A0AAV5LK86</accession>
<evidence type="ECO:0000256" key="3">
    <source>
        <dbReference type="SAM" id="MobiDB-lite"/>
    </source>
</evidence>
<name>A0AAV5LK86_9ROSI</name>
<dbReference type="EMBL" id="BPVZ01000119">
    <property type="protein sequence ID" value="GKV36957.1"/>
    <property type="molecule type" value="Genomic_DNA"/>
</dbReference>
<comment type="caution">
    <text evidence="5">The sequence shown here is derived from an EMBL/GenBank/DDBJ whole genome shotgun (WGS) entry which is preliminary data.</text>
</comment>
<comment type="similarity">
    <text evidence="1">Belongs to the LOB domain-containing protein family.</text>
</comment>
<evidence type="ECO:0000256" key="2">
    <source>
        <dbReference type="SAM" id="Coils"/>
    </source>
</evidence>
<feature type="region of interest" description="Disordered" evidence="3">
    <location>
        <begin position="168"/>
        <end position="195"/>
    </location>
</feature>
<evidence type="ECO:0000259" key="4">
    <source>
        <dbReference type="Pfam" id="PF03195"/>
    </source>
</evidence>
<feature type="compositionally biased region" description="Acidic residues" evidence="3">
    <location>
        <begin position="183"/>
        <end position="195"/>
    </location>
</feature>